<evidence type="ECO:0000313" key="1">
    <source>
        <dbReference type="EMBL" id="KIK91945.1"/>
    </source>
</evidence>
<gene>
    <name evidence="1" type="ORF">PAXRUDRAFT_795375</name>
</gene>
<name>A0A0D0E461_9AGAM</name>
<dbReference type="HOGENOM" id="CLU_2518711_0_0_1"/>
<dbReference type="Proteomes" id="UP000054538">
    <property type="component" value="Unassembled WGS sequence"/>
</dbReference>
<keyword evidence="2" id="KW-1185">Reference proteome</keyword>
<reference evidence="2" key="2">
    <citation type="submission" date="2015-01" db="EMBL/GenBank/DDBJ databases">
        <title>Evolutionary Origins and Diversification of the Mycorrhizal Mutualists.</title>
        <authorList>
            <consortium name="DOE Joint Genome Institute"/>
            <consortium name="Mycorrhizal Genomics Consortium"/>
            <person name="Kohler A."/>
            <person name="Kuo A."/>
            <person name="Nagy L.G."/>
            <person name="Floudas D."/>
            <person name="Copeland A."/>
            <person name="Barry K.W."/>
            <person name="Cichocki N."/>
            <person name="Veneault-Fourrey C."/>
            <person name="LaButti K."/>
            <person name="Lindquist E.A."/>
            <person name="Lipzen A."/>
            <person name="Lundell T."/>
            <person name="Morin E."/>
            <person name="Murat C."/>
            <person name="Riley R."/>
            <person name="Ohm R."/>
            <person name="Sun H."/>
            <person name="Tunlid A."/>
            <person name="Henrissat B."/>
            <person name="Grigoriev I.V."/>
            <person name="Hibbett D.S."/>
            <person name="Martin F."/>
        </authorList>
    </citation>
    <scope>NUCLEOTIDE SEQUENCE [LARGE SCALE GENOMIC DNA]</scope>
    <source>
        <strain evidence="2">Ve08.2h10</strain>
    </source>
</reference>
<sequence>MKEVEKLPLQAKMQVSSLAHSMETQITNIYFVVWCCMCREPQFPTAHFWQLIIKQWGNEYDNSVTYLHPTGVDIPCTPLMIWDWA</sequence>
<proteinExistence type="predicted"/>
<accession>A0A0D0E461</accession>
<protein>
    <submittedName>
        <fullName evidence="1">Uncharacterized protein</fullName>
    </submittedName>
</protein>
<evidence type="ECO:0000313" key="2">
    <source>
        <dbReference type="Proteomes" id="UP000054538"/>
    </source>
</evidence>
<dbReference type="EMBL" id="KN825330">
    <property type="protein sequence ID" value="KIK91945.1"/>
    <property type="molecule type" value="Genomic_DNA"/>
</dbReference>
<reference evidence="1 2" key="1">
    <citation type="submission" date="2014-04" db="EMBL/GenBank/DDBJ databases">
        <authorList>
            <consortium name="DOE Joint Genome Institute"/>
            <person name="Kuo A."/>
            <person name="Kohler A."/>
            <person name="Jargeat P."/>
            <person name="Nagy L.G."/>
            <person name="Floudas D."/>
            <person name="Copeland A."/>
            <person name="Barry K.W."/>
            <person name="Cichocki N."/>
            <person name="Veneault-Fourrey C."/>
            <person name="LaButti K."/>
            <person name="Lindquist E.A."/>
            <person name="Lipzen A."/>
            <person name="Lundell T."/>
            <person name="Morin E."/>
            <person name="Murat C."/>
            <person name="Sun H."/>
            <person name="Tunlid A."/>
            <person name="Henrissat B."/>
            <person name="Grigoriev I.V."/>
            <person name="Hibbett D.S."/>
            <person name="Martin F."/>
            <person name="Nordberg H.P."/>
            <person name="Cantor M.N."/>
            <person name="Hua S.X."/>
        </authorList>
    </citation>
    <scope>NUCLEOTIDE SEQUENCE [LARGE SCALE GENOMIC DNA]</scope>
    <source>
        <strain evidence="1 2">Ve08.2h10</strain>
    </source>
</reference>
<dbReference type="InParanoid" id="A0A0D0E461"/>
<feature type="non-terminal residue" evidence="1">
    <location>
        <position position="1"/>
    </location>
</feature>
<dbReference type="AlphaFoldDB" id="A0A0D0E461"/>
<organism evidence="1 2">
    <name type="scientific">Paxillus rubicundulus Ve08.2h10</name>
    <dbReference type="NCBI Taxonomy" id="930991"/>
    <lineage>
        <taxon>Eukaryota</taxon>
        <taxon>Fungi</taxon>
        <taxon>Dikarya</taxon>
        <taxon>Basidiomycota</taxon>
        <taxon>Agaricomycotina</taxon>
        <taxon>Agaricomycetes</taxon>
        <taxon>Agaricomycetidae</taxon>
        <taxon>Boletales</taxon>
        <taxon>Paxilineae</taxon>
        <taxon>Paxillaceae</taxon>
        <taxon>Paxillus</taxon>
    </lineage>
</organism>